<dbReference type="AlphaFoldDB" id="A0AAQ3K0H3"/>
<evidence type="ECO:0000256" key="1">
    <source>
        <dbReference type="SAM" id="MobiDB-lite"/>
    </source>
</evidence>
<dbReference type="PIRSF" id="PIRSF031279">
    <property type="entry name" value="UCP031279"/>
    <property type="match status" value="1"/>
</dbReference>
<keyword evidence="3" id="KW-1185">Reference proteome</keyword>
<dbReference type="PANTHER" id="PTHR33526:SF4">
    <property type="entry name" value="OS07G0123800 PROTEIN"/>
    <property type="match status" value="1"/>
</dbReference>
<gene>
    <name evidence="2" type="ORF">Cni_G08309</name>
</gene>
<name>A0AAQ3K0H3_9LILI</name>
<protein>
    <submittedName>
        <fullName evidence="2">Uncharacterized protein</fullName>
    </submittedName>
</protein>
<organism evidence="2 3">
    <name type="scientific">Canna indica</name>
    <name type="common">Indian-shot</name>
    <dbReference type="NCBI Taxonomy" id="4628"/>
    <lineage>
        <taxon>Eukaryota</taxon>
        <taxon>Viridiplantae</taxon>
        <taxon>Streptophyta</taxon>
        <taxon>Embryophyta</taxon>
        <taxon>Tracheophyta</taxon>
        <taxon>Spermatophyta</taxon>
        <taxon>Magnoliopsida</taxon>
        <taxon>Liliopsida</taxon>
        <taxon>Zingiberales</taxon>
        <taxon>Cannaceae</taxon>
        <taxon>Canna</taxon>
    </lineage>
</organism>
<proteinExistence type="predicted"/>
<dbReference type="PANTHER" id="PTHR33526">
    <property type="entry name" value="OS07G0123800 PROTEIN"/>
    <property type="match status" value="1"/>
</dbReference>
<dbReference type="InterPro" id="IPR016972">
    <property type="entry name" value="UCP031279"/>
</dbReference>
<reference evidence="2 3" key="1">
    <citation type="submission" date="2023-10" db="EMBL/GenBank/DDBJ databases">
        <title>Chromosome-scale genome assembly provides insights into flower coloration mechanisms of Canna indica.</title>
        <authorList>
            <person name="Li C."/>
        </authorList>
    </citation>
    <scope>NUCLEOTIDE SEQUENCE [LARGE SCALE GENOMIC DNA]</scope>
    <source>
        <tissue evidence="2">Flower</tissue>
    </source>
</reference>
<sequence>MGRKSGRFNQALKAPFRMLSRARDLYVRSMTSCAGRIEHLGPQLAYPTLPRSFSTHSAGATSADEDLRELIRVASLKRSRSLGLATATPPPPSPLRAPAAVPRSQSVAVGRIDEDKPCDFGDVKPGEDLLLPRSRTYAPGAKRNARGMCNQVFDKKPPY</sequence>
<evidence type="ECO:0000313" key="3">
    <source>
        <dbReference type="Proteomes" id="UP001327560"/>
    </source>
</evidence>
<feature type="region of interest" description="Disordered" evidence="1">
    <location>
        <begin position="81"/>
        <end position="102"/>
    </location>
</feature>
<dbReference type="Proteomes" id="UP001327560">
    <property type="component" value="Chromosome 2"/>
</dbReference>
<dbReference type="EMBL" id="CP136891">
    <property type="protein sequence ID" value="WOK99597.1"/>
    <property type="molecule type" value="Genomic_DNA"/>
</dbReference>
<accession>A0AAQ3K0H3</accession>
<evidence type="ECO:0000313" key="2">
    <source>
        <dbReference type="EMBL" id="WOK99597.1"/>
    </source>
</evidence>